<name>H2ZVN5_LATCH</name>
<evidence type="ECO:0000259" key="2">
    <source>
        <dbReference type="PROSITE" id="PS51253"/>
    </source>
</evidence>
<dbReference type="PANTHER" id="PTHR19303:SF73">
    <property type="entry name" value="PROTEIN PDC2"/>
    <property type="match status" value="1"/>
</dbReference>
<dbReference type="eggNOG" id="KOG3105">
    <property type="taxonomic scope" value="Eukaryota"/>
</dbReference>
<evidence type="ECO:0000256" key="1">
    <source>
        <dbReference type="ARBA" id="ARBA00023125"/>
    </source>
</evidence>
<evidence type="ECO:0000313" key="4">
    <source>
        <dbReference type="Proteomes" id="UP000008672"/>
    </source>
</evidence>
<dbReference type="Pfam" id="PF03184">
    <property type="entry name" value="DDE_1"/>
    <property type="match status" value="1"/>
</dbReference>
<reference evidence="3" key="2">
    <citation type="submission" date="2025-08" db="UniProtKB">
        <authorList>
            <consortium name="Ensembl"/>
        </authorList>
    </citation>
    <scope>IDENTIFICATION</scope>
</reference>
<dbReference type="AlphaFoldDB" id="H2ZVN5"/>
<dbReference type="Proteomes" id="UP000008672">
    <property type="component" value="Unassembled WGS sequence"/>
</dbReference>
<evidence type="ECO:0000313" key="3">
    <source>
        <dbReference type="Ensembl" id="ENSLACP00000001456.1"/>
    </source>
</evidence>
<feature type="domain" description="HTH CENPB-type" evidence="2">
    <location>
        <begin position="1"/>
        <end position="53"/>
    </location>
</feature>
<dbReference type="HOGENOM" id="CLU_018294_0_2_1"/>
<keyword evidence="4" id="KW-1185">Reference proteome</keyword>
<dbReference type="GO" id="GO:0005634">
    <property type="term" value="C:nucleus"/>
    <property type="evidence" value="ECO:0007669"/>
    <property type="project" value="TreeGrafter"/>
</dbReference>
<dbReference type="PROSITE" id="PS51253">
    <property type="entry name" value="HTH_CENPB"/>
    <property type="match status" value="1"/>
</dbReference>
<protein>
    <recommendedName>
        <fullName evidence="2">HTH CENPB-type domain-containing protein</fullName>
    </recommendedName>
</protein>
<keyword evidence="1" id="KW-0238">DNA-binding</keyword>
<dbReference type="GeneTree" id="ENSGT00940000168722"/>
<proteinExistence type="predicted"/>
<dbReference type="STRING" id="7897.ENSLACP00000001456"/>
<dbReference type="InterPro" id="IPR050863">
    <property type="entry name" value="CenT-Element_Derived"/>
</dbReference>
<reference evidence="3" key="3">
    <citation type="submission" date="2025-09" db="UniProtKB">
        <authorList>
            <consortium name="Ensembl"/>
        </authorList>
    </citation>
    <scope>IDENTIFICATION</scope>
</reference>
<dbReference type="GO" id="GO:0003677">
    <property type="term" value="F:DNA binding"/>
    <property type="evidence" value="ECO:0007669"/>
    <property type="project" value="UniProtKB-KW"/>
</dbReference>
<dbReference type="PANTHER" id="PTHR19303">
    <property type="entry name" value="TRANSPOSON"/>
    <property type="match status" value="1"/>
</dbReference>
<accession>H2ZVN5</accession>
<dbReference type="InterPro" id="IPR004875">
    <property type="entry name" value="DDE_SF_endonuclease_dom"/>
</dbReference>
<sequence length="260" mass="29130">WRAEKRAHNVPISDPILLQKAEDLTKELKVENFATTSVWLSCCKVRNQILCKKAHGESADAYIAAAENWITNQFLDIVMGYEPDCIYNCDKSGIFYCAIPDRILAFKDKKLSSSKKSKERLTILFCCNTTGKHKLPLLIIGKNSIYIMNCAWDSFSEACIANCFRRAGFVILAFSLTMQEVQTVECPTPPGMTSAEFEGFIHFDDDLDAHQEVQDGKFCTASQDSASNDEHNEEHAAAPIPSTVEAARACMNKIRVYFCS</sequence>
<reference evidence="4" key="1">
    <citation type="submission" date="2011-08" db="EMBL/GenBank/DDBJ databases">
        <title>The draft genome of Latimeria chalumnae.</title>
        <authorList>
            <person name="Di Palma F."/>
            <person name="Alfoldi J."/>
            <person name="Johnson J."/>
            <person name="Berlin A."/>
            <person name="Gnerre S."/>
            <person name="Jaffe D."/>
            <person name="MacCallum I."/>
            <person name="Young S."/>
            <person name="Walker B.J."/>
            <person name="Lander E."/>
            <person name="Lindblad-Toh K."/>
        </authorList>
    </citation>
    <scope>NUCLEOTIDE SEQUENCE [LARGE SCALE GENOMIC DNA]</scope>
    <source>
        <strain evidence="4">Wild caught</strain>
    </source>
</reference>
<dbReference type="InParanoid" id="H2ZVN5"/>
<dbReference type="OMA" id="ENWITNQ"/>
<dbReference type="InterPro" id="IPR006600">
    <property type="entry name" value="HTH_CenpB_DNA-bd_dom"/>
</dbReference>
<dbReference type="EMBL" id="AFYH01264524">
    <property type="status" value="NOT_ANNOTATED_CDS"/>
    <property type="molecule type" value="Genomic_DNA"/>
</dbReference>
<dbReference type="Gene3D" id="1.10.10.60">
    <property type="entry name" value="Homeodomain-like"/>
    <property type="match status" value="1"/>
</dbReference>
<organism evidence="3 4">
    <name type="scientific">Latimeria chalumnae</name>
    <name type="common">Coelacanth</name>
    <dbReference type="NCBI Taxonomy" id="7897"/>
    <lineage>
        <taxon>Eukaryota</taxon>
        <taxon>Metazoa</taxon>
        <taxon>Chordata</taxon>
        <taxon>Craniata</taxon>
        <taxon>Vertebrata</taxon>
        <taxon>Euteleostomi</taxon>
        <taxon>Coelacanthiformes</taxon>
        <taxon>Coelacanthidae</taxon>
        <taxon>Latimeria</taxon>
    </lineage>
</organism>
<dbReference type="Ensembl" id="ENSLACT00000001468.1">
    <property type="protein sequence ID" value="ENSLACP00000001456.1"/>
    <property type="gene ID" value="ENSLACG00000001301.1"/>
</dbReference>